<organism evidence="22 23">
    <name type="scientific">Flavipsychrobacter stenotrophus</name>
    <dbReference type="NCBI Taxonomy" id="2077091"/>
    <lineage>
        <taxon>Bacteria</taxon>
        <taxon>Pseudomonadati</taxon>
        <taxon>Bacteroidota</taxon>
        <taxon>Chitinophagia</taxon>
        <taxon>Chitinophagales</taxon>
        <taxon>Chitinophagaceae</taxon>
        <taxon>Flavipsychrobacter</taxon>
    </lineage>
</organism>
<protein>
    <recommendedName>
        <fullName evidence="5">Carboxypeptidase Q</fullName>
    </recommendedName>
    <alternativeName>
        <fullName evidence="20">Plasma glutamate carboxypeptidase</fullName>
    </alternativeName>
</protein>
<evidence type="ECO:0000256" key="12">
    <source>
        <dbReference type="ARBA" id="ARBA00022824"/>
    </source>
</evidence>
<dbReference type="InterPro" id="IPR039866">
    <property type="entry name" value="CPQ"/>
</dbReference>
<evidence type="ECO:0000256" key="14">
    <source>
        <dbReference type="ARBA" id="ARBA00023034"/>
    </source>
</evidence>
<keyword evidence="8" id="KW-0645">Protease</keyword>
<dbReference type="GO" id="GO:0005764">
    <property type="term" value="C:lysosome"/>
    <property type="evidence" value="ECO:0007669"/>
    <property type="project" value="UniProtKB-SubCell"/>
</dbReference>
<evidence type="ECO:0000256" key="1">
    <source>
        <dbReference type="ARBA" id="ARBA00004240"/>
    </source>
</evidence>
<evidence type="ECO:0000256" key="6">
    <source>
        <dbReference type="ARBA" id="ARBA00022525"/>
    </source>
</evidence>
<evidence type="ECO:0000256" key="7">
    <source>
        <dbReference type="ARBA" id="ARBA00022645"/>
    </source>
</evidence>
<evidence type="ECO:0000313" key="23">
    <source>
        <dbReference type="Proteomes" id="UP000239872"/>
    </source>
</evidence>
<dbReference type="EMBL" id="PPSL01000008">
    <property type="protein sequence ID" value="PQJ09066.1"/>
    <property type="molecule type" value="Genomic_DNA"/>
</dbReference>
<evidence type="ECO:0000256" key="16">
    <source>
        <dbReference type="ARBA" id="ARBA00023145"/>
    </source>
</evidence>
<evidence type="ECO:0000256" key="4">
    <source>
        <dbReference type="ARBA" id="ARBA00004613"/>
    </source>
</evidence>
<dbReference type="AlphaFoldDB" id="A0A2S7SR92"/>
<gene>
    <name evidence="22" type="ORF">CJD36_021045</name>
</gene>
<keyword evidence="13" id="KW-0862">Zinc</keyword>
<evidence type="ECO:0000256" key="20">
    <source>
        <dbReference type="ARBA" id="ARBA00033328"/>
    </source>
</evidence>
<evidence type="ECO:0000256" key="18">
    <source>
        <dbReference type="ARBA" id="ARBA00023228"/>
    </source>
</evidence>
<keyword evidence="17" id="KW-0325">Glycoprotein</keyword>
<sequence length="518" mass="57130">MKYTIILLAVAASILSFKGDHSERVDIHTVMQIKNEGFNNSKVLGTLFELTDVNGPRLTGSAGMKSAEVWAKNKLTEWGLANAAIEPWGGFGKGWEINKNYVAMTAPYYQALIACPKAWTPGTNGLVSGNAVLVKIDSVQDMAKYAGQLRGKIVVMGGMSTEVKPNFTADAKRYTDEELSKMLDWHNEESATNLSQKPKASAPAGRPGGNLRKMVDSFLYAEGATAVLSGGRGTMGTLFTSNGASRAWDAKPVLPEMEMGSEHLARLIRLLEVNKEVKIEMDTRTTFQTVDSIENNVIAEIPGTDKKLKSELVIIGAHMDSWHASTGTTDNATGVVVMMEAMRILKAIDIKPRRTIRIVLWSGEEQGLLGSRAYVKNHFADRLTMELKDDHKKVSAYYNLDNGAGKIRGIHLQSNDEVRNIFESWMEPFKDLGVTTATIRTTGSTDHISFDEVGIPGFQFIQDPLEYGSRTHHTNMDSYDRINGNDLMQASIIVASFVYNTAMRDEMIPRKSLPVIKK</sequence>
<keyword evidence="15" id="KW-0482">Metalloprotease</keyword>
<accession>A0A2S7SR92</accession>
<reference evidence="22 23" key="1">
    <citation type="submission" date="2018-01" db="EMBL/GenBank/DDBJ databases">
        <title>A novel member of the phylum Bacteroidetes isolated from glacier ice.</title>
        <authorList>
            <person name="Liu Q."/>
            <person name="Xin Y.-H."/>
        </authorList>
    </citation>
    <scope>NUCLEOTIDE SEQUENCE [LARGE SCALE GENOMIC DNA]</scope>
    <source>
        <strain evidence="22 23">RB1R16</strain>
    </source>
</reference>
<dbReference type="PANTHER" id="PTHR12053:SF3">
    <property type="entry name" value="CARBOXYPEPTIDASE Q"/>
    <property type="match status" value="1"/>
</dbReference>
<dbReference type="GO" id="GO:0006508">
    <property type="term" value="P:proteolysis"/>
    <property type="evidence" value="ECO:0007669"/>
    <property type="project" value="UniProtKB-KW"/>
</dbReference>
<keyword evidence="14" id="KW-0333">Golgi apparatus</keyword>
<keyword evidence="11" id="KW-0378">Hydrolase</keyword>
<dbReference type="GO" id="GO:0070573">
    <property type="term" value="F:metallodipeptidase activity"/>
    <property type="evidence" value="ECO:0007669"/>
    <property type="project" value="InterPro"/>
</dbReference>
<evidence type="ECO:0000256" key="8">
    <source>
        <dbReference type="ARBA" id="ARBA00022670"/>
    </source>
</evidence>
<comment type="subcellular location">
    <subcellularLocation>
        <location evidence="1">Endoplasmic reticulum</location>
    </subcellularLocation>
    <subcellularLocation>
        <location evidence="3">Golgi apparatus</location>
    </subcellularLocation>
    <subcellularLocation>
        <location evidence="2">Lysosome</location>
    </subcellularLocation>
    <subcellularLocation>
        <location evidence="4">Secreted</location>
    </subcellularLocation>
</comment>
<evidence type="ECO:0000256" key="9">
    <source>
        <dbReference type="ARBA" id="ARBA00022723"/>
    </source>
</evidence>
<evidence type="ECO:0000256" key="3">
    <source>
        <dbReference type="ARBA" id="ARBA00004555"/>
    </source>
</evidence>
<dbReference type="GO" id="GO:0004180">
    <property type="term" value="F:carboxypeptidase activity"/>
    <property type="evidence" value="ECO:0007669"/>
    <property type="project" value="UniProtKB-KW"/>
</dbReference>
<evidence type="ECO:0000256" key="13">
    <source>
        <dbReference type="ARBA" id="ARBA00022833"/>
    </source>
</evidence>
<dbReference type="SUPFAM" id="SSF53187">
    <property type="entry name" value="Zn-dependent exopeptidases"/>
    <property type="match status" value="1"/>
</dbReference>
<evidence type="ECO:0000256" key="15">
    <source>
        <dbReference type="ARBA" id="ARBA00023049"/>
    </source>
</evidence>
<dbReference type="Proteomes" id="UP000239872">
    <property type="component" value="Unassembled WGS sequence"/>
</dbReference>
<dbReference type="RefSeq" id="WP_105041188.1">
    <property type="nucleotide sequence ID" value="NZ_PPSL01000008.1"/>
</dbReference>
<evidence type="ECO:0000313" key="22">
    <source>
        <dbReference type="EMBL" id="PQJ09066.1"/>
    </source>
</evidence>
<dbReference type="OrthoDB" id="9769665at2"/>
<proteinExistence type="predicted"/>
<evidence type="ECO:0000256" key="19">
    <source>
        <dbReference type="ARBA" id="ARBA00025833"/>
    </source>
</evidence>
<evidence type="ECO:0000256" key="11">
    <source>
        <dbReference type="ARBA" id="ARBA00022801"/>
    </source>
</evidence>
<evidence type="ECO:0000256" key="17">
    <source>
        <dbReference type="ARBA" id="ARBA00023180"/>
    </source>
</evidence>
<evidence type="ECO:0000256" key="5">
    <source>
        <dbReference type="ARBA" id="ARBA00014116"/>
    </source>
</evidence>
<dbReference type="GO" id="GO:0005576">
    <property type="term" value="C:extracellular region"/>
    <property type="evidence" value="ECO:0007669"/>
    <property type="project" value="UniProtKB-SubCell"/>
</dbReference>
<name>A0A2S7SR92_9BACT</name>
<keyword evidence="12" id="KW-0256">Endoplasmic reticulum</keyword>
<keyword evidence="18" id="KW-0458">Lysosome</keyword>
<evidence type="ECO:0000256" key="2">
    <source>
        <dbReference type="ARBA" id="ARBA00004371"/>
    </source>
</evidence>
<dbReference type="GO" id="GO:0046872">
    <property type="term" value="F:metal ion binding"/>
    <property type="evidence" value="ECO:0007669"/>
    <property type="project" value="UniProtKB-KW"/>
</dbReference>
<keyword evidence="7" id="KW-0121">Carboxypeptidase</keyword>
<keyword evidence="10" id="KW-0732">Signal</keyword>
<dbReference type="Gene3D" id="3.40.630.10">
    <property type="entry name" value="Zn peptidases"/>
    <property type="match status" value="1"/>
</dbReference>
<evidence type="ECO:0000259" key="21">
    <source>
        <dbReference type="Pfam" id="PF04389"/>
    </source>
</evidence>
<dbReference type="Gene3D" id="3.50.30.30">
    <property type="match status" value="1"/>
</dbReference>
<dbReference type="PANTHER" id="PTHR12053">
    <property type="entry name" value="PROTEASE FAMILY M28 PLASMA GLUTAMATE CARBOXYPEPTIDASE-RELATED"/>
    <property type="match status" value="1"/>
</dbReference>
<keyword evidence="16" id="KW-0865">Zymogen</keyword>
<dbReference type="InterPro" id="IPR007484">
    <property type="entry name" value="Peptidase_M28"/>
</dbReference>
<dbReference type="Pfam" id="PF04389">
    <property type="entry name" value="Peptidase_M28"/>
    <property type="match status" value="1"/>
</dbReference>
<keyword evidence="9" id="KW-0479">Metal-binding</keyword>
<comment type="caution">
    <text evidence="22">The sequence shown here is derived from an EMBL/GenBank/DDBJ whole genome shotgun (WGS) entry which is preliminary data.</text>
</comment>
<comment type="subunit">
    <text evidence="19">Homodimer. The monomeric form is inactive while the homodimer is active.</text>
</comment>
<evidence type="ECO:0000256" key="10">
    <source>
        <dbReference type="ARBA" id="ARBA00022729"/>
    </source>
</evidence>
<keyword evidence="23" id="KW-1185">Reference proteome</keyword>
<keyword evidence="6" id="KW-0964">Secreted</keyword>
<feature type="domain" description="Peptidase M28" evidence="21">
    <location>
        <begin position="296"/>
        <end position="497"/>
    </location>
</feature>